<evidence type="ECO:0000256" key="4">
    <source>
        <dbReference type="ARBA" id="ARBA00022827"/>
    </source>
</evidence>
<name>A0A2A4XB47_9GAMM</name>
<comment type="similarity">
    <text evidence="2">Belongs to the GMC oxidoreductase family.</text>
</comment>
<dbReference type="PANTHER" id="PTHR42784:SF1">
    <property type="entry name" value="PYRANOSE 2-OXIDASE"/>
    <property type="match status" value="1"/>
</dbReference>
<sequence length="567" mass="62100">MPKRLAKTDVVIVGMGAAGGVAALPLTNAGLKVIGLEAGGWLSPRDFAPDELRNGSRNWPQSVQKAASEAPTVRATSSDTAIQGGHPMMNAVGGTTMHYWAQSWRLNPWDFKVVSETKKRYGGNRIPEGSTVEDWPFGYEELEPYYDKIEYTVGISGQAGNVQGKKNSAGNIFEGERKREYPMKPLRSSPFTDLMGNAAESLGWNPFQGPAAITTELFDGRPPCQYHGFCNKGGCHVKAKSSTAFTVIPKAVDTGNLEVVTFARVTKIVLDDNGRVSGVDYIKGNETFFQPADVVLLASYAYENVRLLQLSKSRAFPNGLANNAGQVGKHYMTHHQGAPVTALFDRDLHNWYGLPAQGVAIDEWADDNFDHSDLDFIGGANLWVHTDRKPMSAAKMPTFGETRNWGSDWKAFIMKNADRTNTSYIQKTTLPYEGNYLDLDPVVKDPAGFPVTRITARYRDNEKRIAAFSQEKMEQWYLEAGAIKIVKYGLGNSMGATTHAYGGTRMGLNSASNVVDEWGFSHEVPNLGILGASVMGSSGSRNPTLTVQALSWRTAEYLANNWRSVVG</sequence>
<dbReference type="Pfam" id="PF00732">
    <property type="entry name" value="GMC_oxred_N"/>
    <property type="match status" value="1"/>
</dbReference>
<evidence type="ECO:0000256" key="5">
    <source>
        <dbReference type="ARBA" id="ARBA00023002"/>
    </source>
</evidence>
<feature type="compositionally biased region" description="Polar residues" evidence="6">
    <location>
        <begin position="55"/>
        <end position="65"/>
    </location>
</feature>
<keyword evidence="3" id="KW-0285">Flavoprotein</keyword>
<dbReference type="SUPFAM" id="SSF54373">
    <property type="entry name" value="FAD-linked reductases, C-terminal domain"/>
    <property type="match status" value="1"/>
</dbReference>
<dbReference type="InterPro" id="IPR000172">
    <property type="entry name" value="GMC_OxRdtase_N"/>
</dbReference>
<proteinExistence type="inferred from homology"/>
<evidence type="ECO:0000313" key="10">
    <source>
        <dbReference type="Proteomes" id="UP000218767"/>
    </source>
</evidence>
<dbReference type="AlphaFoldDB" id="A0A2A4XB47"/>
<dbReference type="Gene3D" id="3.50.50.60">
    <property type="entry name" value="FAD/NAD(P)-binding domain"/>
    <property type="match status" value="2"/>
</dbReference>
<feature type="region of interest" description="Disordered" evidence="6">
    <location>
        <begin position="54"/>
        <end position="86"/>
    </location>
</feature>
<organism evidence="9 10">
    <name type="scientific">SAR86 cluster bacterium</name>
    <dbReference type="NCBI Taxonomy" id="2030880"/>
    <lineage>
        <taxon>Bacteria</taxon>
        <taxon>Pseudomonadati</taxon>
        <taxon>Pseudomonadota</taxon>
        <taxon>Gammaproteobacteria</taxon>
        <taxon>SAR86 cluster</taxon>
    </lineage>
</organism>
<dbReference type="PANTHER" id="PTHR42784">
    <property type="entry name" value="PYRANOSE 2-OXIDASE"/>
    <property type="match status" value="1"/>
</dbReference>
<evidence type="ECO:0000259" key="7">
    <source>
        <dbReference type="Pfam" id="PF00732"/>
    </source>
</evidence>
<dbReference type="GO" id="GO:0016614">
    <property type="term" value="F:oxidoreductase activity, acting on CH-OH group of donors"/>
    <property type="evidence" value="ECO:0007669"/>
    <property type="project" value="InterPro"/>
</dbReference>
<feature type="domain" description="Glucose-methanol-choline oxidoreductase N-terminal" evidence="7">
    <location>
        <begin position="137"/>
        <end position="312"/>
    </location>
</feature>
<evidence type="ECO:0000313" key="9">
    <source>
        <dbReference type="EMBL" id="PCI79790.1"/>
    </source>
</evidence>
<evidence type="ECO:0000256" key="3">
    <source>
        <dbReference type="ARBA" id="ARBA00022630"/>
    </source>
</evidence>
<evidence type="ECO:0000256" key="6">
    <source>
        <dbReference type="SAM" id="MobiDB-lite"/>
    </source>
</evidence>
<reference evidence="10" key="1">
    <citation type="submission" date="2017-08" db="EMBL/GenBank/DDBJ databases">
        <title>A dynamic microbial community with high functional redundancy inhabits the cold, oxic subseafloor aquifer.</title>
        <authorList>
            <person name="Tully B.J."/>
            <person name="Wheat C.G."/>
            <person name="Glazer B.T."/>
            <person name="Huber J.A."/>
        </authorList>
    </citation>
    <scope>NUCLEOTIDE SEQUENCE [LARGE SCALE GENOMIC DNA]</scope>
</reference>
<comment type="caution">
    <text evidence="9">The sequence shown here is derived from an EMBL/GenBank/DDBJ whole genome shotgun (WGS) entry which is preliminary data.</text>
</comment>
<dbReference type="Pfam" id="PF05199">
    <property type="entry name" value="GMC_oxred_C"/>
    <property type="match status" value="1"/>
</dbReference>
<dbReference type="Proteomes" id="UP000218767">
    <property type="component" value="Unassembled WGS sequence"/>
</dbReference>
<evidence type="ECO:0000259" key="8">
    <source>
        <dbReference type="Pfam" id="PF05199"/>
    </source>
</evidence>
<feature type="domain" description="Glucose-methanol-choline oxidoreductase C-terminal" evidence="8">
    <location>
        <begin position="464"/>
        <end position="550"/>
    </location>
</feature>
<keyword evidence="5" id="KW-0560">Oxidoreductase</keyword>
<protein>
    <recommendedName>
        <fullName evidence="11">GMC family oxidoreductase</fullName>
    </recommendedName>
</protein>
<accession>A0A2A4XB47</accession>
<evidence type="ECO:0000256" key="2">
    <source>
        <dbReference type="ARBA" id="ARBA00010790"/>
    </source>
</evidence>
<dbReference type="InterPro" id="IPR007867">
    <property type="entry name" value="GMC_OxRtase_C"/>
</dbReference>
<keyword evidence="4" id="KW-0274">FAD</keyword>
<dbReference type="InterPro" id="IPR036188">
    <property type="entry name" value="FAD/NAD-bd_sf"/>
</dbReference>
<comment type="cofactor">
    <cofactor evidence="1">
        <name>FAD</name>
        <dbReference type="ChEBI" id="CHEBI:57692"/>
    </cofactor>
</comment>
<evidence type="ECO:0008006" key="11">
    <source>
        <dbReference type="Google" id="ProtNLM"/>
    </source>
</evidence>
<evidence type="ECO:0000256" key="1">
    <source>
        <dbReference type="ARBA" id="ARBA00001974"/>
    </source>
</evidence>
<dbReference type="GO" id="GO:0050660">
    <property type="term" value="F:flavin adenine dinucleotide binding"/>
    <property type="evidence" value="ECO:0007669"/>
    <property type="project" value="InterPro"/>
</dbReference>
<dbReference type="InterPro" id="IPR051473">
    <property type="entry name" value="P2Ox-like"/>
</dbReference>
<dbReference type="SUPFAM" id="SSF51905">
    <property type="entry name" value="FAD/NAD(P)-binding domain"/>
    <property type="match status" value="1"/>
</dbReference>
<dbReference type="EMBL" id="NVUL01000014">
    <property type="protein sequence ID" value="PCI79790.1"/>
    <property type="molecule type" value="Genomic_DNA"/>
</dbReference>
<gene>
    <name evidence="9" type="ORF">COB20_04190</name>
</gene>